<keyword evidence="4 7" id="KW-0812">Transmembrane</keyword>
<evidence type="ECO:0000313" key="14">
    <source>
        <dbReference type="Proteomes" id="UP000286077"/>
    </source>
</evidence>
<dbReference type="Proteomes" id="UP000286077">
    <property type="component" value="Unassembled WGS sequence"/>
</dbReference>
<dbReference type="PROSITE" id="PS52016">
    <property type="entry name" value="TONB_DEPENDENT_REC_3"/>
    <property type="match status" value="1"/>
</dbReference>
<dbReference type="GO" id="GO:0009279">
    <property type="term" value="C:cell outer membrane"/>
    <property type="evidence" value="ECO:0007669"/>
    <property type="project" value="UniProtKB-SubCell"/>
</dbReference>
<comment type="similarity">
    <text evidence="7">Belongs to the TonB-dependent receptor family.</text>
</comment>
<dbReference type="InterPro" id="IPR039426">
    <property type="entry name" value="TonB-dep_rcpt-like"/>
</dbReference>
<dbReference type="Pfam" id="PF13715">
    <property type="entry name" value="CarbopepD_reg_2"/>
    <property type="match status" value="1"/>
</dbReference>
<dbReference type="InterPro" id="IPR023997">
    <property type="entry name" value="TonB-dep_OMP_SusC/RagA_CS"/>
</dbReference>
<evidence type="ECO:0000313" key="13">
    <source>
        <dbReference type="Proteomes" id="UP000261245"/>
    </source>
</evidence>
<evidence type="ECO:0000256" key="7">
    <source>
        <dbReference type="PROSITE-ProRule" id="PRU01360"/>
    </source>
</evidence>
<proteinExistence type="inferred from homology"/>
<feature type="domain" description="TonB-dependent receptor plug" evidence="10">
    <location>
        <begin position="119"/>
        <end position="225"/>
    </location>
</feature>
<dbReference type="EMBL" id="QSUC01000007">
    <property type="protein sequence ID" value="RGN11239.1"/>
    <property type="molecule type" value="Genomic_DNA"/>
</dbReference>
<dbReference type="InterPro" id="IPR012910">
    <property type="entry name" value="Plug_dom"/>
</dbReference>
<evidence type="ECO:0000256" key="2">
    <source>
        <dbReference type="ARBA" id="ARBA00022448"/>
    </source>
</evidence>
<dbReference type="InterPro" id="IPR037066">
    <property type="entry name" value="Plug_dom_sf"/>
</dbReference>
<sequence>MRLLKTNLLMTMIALCLSAAVNAQIVIHGTVTDTEGPLVGATVAVKGDAGNTAGTITDMDGKYSIEVKSKKTVLVFSYIGYTDQMVTVGDRKKIDVRLEVNDTQLDETVVIGYGVQQKSHLTGSISKLDGGSLTKAPVSDVTQALQGMMTGLTVSNETSEVGVTPSIRVRGTGSISAESSPLVIIDGFPVKGGLSQVNASDIKSVEILKDAASAAIYGSRAANGVILITTKQGTPEQPKYKFNFYQGFKYAYQLHDMMTSTDWFNLMQQEEALGGRPVMSQARSAAYLESLYGATDWQKEGLNDVASMTNVQFSVSGGKKDTKYFVSAAYMKDQGIMRSNTLDKVNFRAKLDTRLSKSVGFGVNFSGTYKRAERPRNNFIDFYRTPSFLPVYHNDITTALTGYSGFARGSHFNNIETPTGEVDEEGNPLTERTSPFSSSNNNPCSVMANTMRWSEDFQGLGNLYLTVELAKGLTFKTSNGFNVRFSPSYTYDNKNATKDGEASRATYFSNLYIDLLTENTLSYHLNLGSQKQHSIDALLGYTAERTRVQRVAETATGFATDNIKTLNAATIFELATSGNGDKAGTGTFRYPDVVLESYLGRINYSYLSRYLMSASLRLDRSSLFAKGNRNAWFPSISLGWRVSEEAFMKSIEAISNLKLRASYGMTGNNQISYQAALEVLNSANYALGAGNGSLVNGMANTSSTLANSNITWEKTNEFNFGFDLGLFRNRINLSLDAYYSETKALLFAQPTQSFTGYSNYWNNIGRVSNKGVEIQIDTHNIRNRNFSWETNFNFSLSRNKLLEIGGESQIISQGERNECYIAKVGSPLIQYYGYKTQGVWNSQEEIDANPHFADDVPGGLRIVDTDNSGTLDANDRVPLGNPYPDFTWGLTNNLRYKNFDFSILIQGVQGITVFNGDVYYNETLRYNKGYAKNRWISAEHPGDGKTPYEKNGHNLLLTDYPLQNASYACLRNLTIGYTMPKDIVKKMHLNDLRFYLSGNNLLYIWSGDYRGINPESRFTTGPYTNTLIDGYQRGGFPLTSTISVGFDVNF</sequence>
<evidence type="ECO:0000256" key="1">
    <source>
        <dbReference type="ARBA" id="ARBA00004571"/>
    </source>
</evidence>
<dbReference type="Gene3D" id="2.60.40.1120">
    <property type="entry name" value="Carboxypeptidase-like, regulatory domain"/>
    <property type="match status" value="1"/>
</dbReference>
<keyword evidence="6 7" id="KW-0998">Cell outer membrane</keyword>
<evidence type="ECO:0000256" key="9">
    <source>
        <dbReference type="SAM" id="SignalP"/>
    </source>
</evidence>
<dbReference type="Proteomes" id="UP000261245">
    <property type="component" value="Unassembled WGS sequence"/>
</dbReference>
<evidence type="ECO:0000313" key="12">
    <source>
        <dbReference type="EMBL" id="RGW64411.1"/>
    </source>
</evidence>
<dbReference type="AlphaFoldDB" id="A0AA92U1D6"/>
<dbReference type="Gene3D" id="2.170.130.10">
    <property type="entry name" value="TonB-dependent receptor, plug domain"/>
    <property type="match status" value="1"/>
</dbReference>
<reference evidence="13 14" key="1">
    <citation type="submission" date="2018-08" db="EMBL/GenBank/DDBJ databases">
        <title>A genome reference for cultivated species of the human gut microbiota.</title>
        <authorList>
            <person name="Zou Y."/>
            <person name="Xue W."/>
            <person name="Luo G."/>
        </authorList>
    </citation>
    <scope>NUCLEOTIDE SEQUENCE [LARGE SCALE GENOMIC DNA]</scope>
    <source>
        <strain evidence="12 14">AF11-14</strain>
        <strain evidence="11 13">OM06-11</strain>
    </source>
</reference>
<name>A0AA92U1D6_9BACT</name>
<accession>A0AA92U1D6</accession>
<dbReference type="EMBL" id="QSAQ01000047">
    <property type="protein sequence ID" value="RGW64411.1"/>
    <property type="molecule type" value="Genomic_DNA"/>
</dbReference>
<evidence type="ECO:0000256" key="3">
    <source>
        <dbReference type="ARBA" id="ARBA00022452"/>
    </source>
</evidence>
<keyword evidence="5 7" id="KW-0472">Membrane</keyword>
<evidence type="ECO:0000313" key="11">
    <source>
        <dbReference type="EMBL" id="RGN11239.1"/>
    </source>
</evidence>
<comment type="subcellular location">
    <subcellularLocation>
        <location evidence="1 7">Cell outer membrane</location>
        <topology evidence="1 7">Multi-pass membrane protein</topology>
    </subcellularLocation>
</comment>
<dbReference type="Gene3D" id="2.40.170.20">
    <property type="entry name" value="TonB-dependent receptor, beta-barrel domain"/>
    <property type="match status" value="1"/>
</dbReference>
<evidence type="ECO:0000256" key="8">
    <source>
        <dbReference type="SAM" id="MobiDB-lite"/>
    </source>
</evidence>
<feature type="chain" id="PRO_5043279062" evidence="9">
    <location>
        <begin position="24"/>
        <end position="1050"/>
    </location>
</feature>
<evidence type="ECO:0000256" key="4">
    <source>
        <dbReference type="ARBA" id="ARBA00022692"/>
    </source>
</evidence>
<evidence type="ECO:0000259" key="10">
    <source>
        <dbReference type="Pfam" id="PF07715"/>
    </source>
</evidence>
<gene>
    <name evidence="12" type="ORF">DWV60_14555</name>
    <name evidence="11" type="ORF">DXB80_04575</name>
</gene>
<dbReference type="SUPFAM" id="SSF56935">
    <property type="entry name" value="Porins"/>
    <property type="match status" value="1"/>
</dbReference>
<comment type="caution">
    <text evidence="12">The sequence shown here is derived from an EMBL/GenBank/DDBJ whole genome shotgun (WGS) entry which is preliminary data.</text>
</comment>
<evidence type="ECO:0000256" key="5">
    <source>
        <dbReference type="ARBA" id="ARBA00023136"/>
    </source>
</evidence>
<dbReference type="Pfam" id="PF07715">
    <property type="entry name" value="Plug"/>
    <property type="match status" value="1"/>
</dbReference>
<dbReference type="NCBIfam" id="TIGR04057">
    <property type="entry name" value="SusC_RagA_signa"/>
    <property type="match status" value="1"/>
</dbReference>
<organism evidence="12 14">
    <name type="scientific">Segatella copri</name>
    <dbReference type="NCBI Taxonomy" id="165179"/>
    <lineage>
        <taxon>Bacteria</taxon>
        <taxon>Pseudomonadati</taxon>
        <taxon>Bacteroidota</taxon>
        <taxon>Bacteroidia</taxon>
        <taxon>Bacteroidales</taxon>
        <taxon>Prevotellaceae</taxon>
        <taxon>Segatella</taxon>
    </lineage>
</organism>
<evidence type="ECO:0000256" key="6">
    <source>
        <dbReference type="ARBA" id="ARBA00023237"/>
    </source>
</evidence>
<dbReference type="InterPro" id="IPR036942">
    <property type="entry name" value="Beta-barrel_TonB_sf"/>
</dbReference>
<keyword evidence="2 7" id="KW-0813">Transport</keyword>
<keyword evidence="9" id="KW-0732">Signal</keyword>
<feature type="signal peptide" evidence="9">
    <location>
        <begin position="1"/>
        <end position="23"/>
    </location>
</feature>
<keyword evidence="3 7" id="KW-1134">Transmembrane beta strand</keyword>
<protein>
    <submittedName>
        <fullName evidence="12">TonB-dependent receptor</fullName>
    </submittedName>
</protein>
<dbReference type="NCBIfam" id="TIGR04056">
    <property type="entry name" value="OMP_RagA_SusC"/>
    <property type="match status" value="1"/>
</dbReference>
<feature type="region of interest" description="Disordered" evidence="8">
    <location>
        <begin position="417"/>
        <end position="441"/>
    </location>
</feature>
<keyword evidence="12" id="KW-0675">Receptor</keyword>
<dbReference type="InterPro" id="IPR023996">
    <property type="entry name" value="TonB-dep_OMP_SusC/RagA"/>
</dbReference>
<dbReference type="InterPro" id="IPR008969">
    <property type="entry name" value="CarboxyPept-like_regulatory"/>
</dbReference>
<dbReference type="SUPFAM" id="SSF49464">
    <property type="entry name" value="Carboxypeptidase regulatory domain-like"/>
    <property type="match status" value="1"/>
</dbReference>